<dbReference type="InterPro" id="IPR038564">
    <property type="entry name" value="Maf1_sf"/>
</dbReference>
<protein>
    <submittedName>
        <fullName evidence="1">Repressor of RNA polymerase III transcription MAF1</fullName>
    </submittedName>
</protein>
<dbReference type="GO" id="GO:0005634">
    <property type="term" value="C:nucleus"/>
    <property type="evidence" value="ECO:0007669"/>
    <property type="project" value="TreeGrafter"/>
</dbReference>
<dbReference type="Gene3D" id="3.40.1000.50">
    <property type="entry name" value="Repressor of RNA polymerase III transcription Maf1"/>
    <property type="match status" value="1"/>
</dbReference>
<reference evidence="1 2" key="1">
    <citation type="journal article" date="2018" name="Nat. Ecol. Evol.">
        <title>Pezizomycetes genomes reveal the molecular basis of ectomycorrhizal truffle lifestyle.</title>
        <authorList>
            <person name="Murat C."/>
            <person name="Payen T."/>
            <person name="Noel B."/>
            <person name="Kuo A."/>
            <person name="Morin E."/>
            <person name="Chen J."/>
            <person name="Kohler A."/>
            <person name="Krizsan K."/>
            <person name="Balestrini R."/>
            <person name="Da Silva C."/>
            <person name="Montanini B."/>
            <person name="Hainaut M."/>
            <person name="Levati E."/>
            <person name="Barry K.W."/>
            <person name="Belfiori B."/>
            <person name="Cichocki N."/>
            <person name="Clum A."/>
            <person name="Dockter R.B."/>
            <person name="Fauchery L."/>
            <person name="Guy J."/>
            <person name="Iotti M."/>
            <person name="Le Tacon F."/>
            <person name="Lindquist E.A."/>
            <person name="Lipzen A."/>
            <person name="Malagnac F."/>
            <person name="Mello A."/>
            <person name="Molinier V."/>
            <person name="Miyauchi S."/>
            <person name="Poulain J."/>
            <person name="Riccioni C."/>
            <person name="Rubini A."/>
            <person name="Sitrit Y."/>
            <person name="Splivallo R."/>
            <person name="Traeger S."/>
            <person name="Wang M."/>
            <person name="Zifcakova L."/>
            <person name="Wipf D."/>
            <person name="Zambonelli A."/>
            <person name="Paolocci F."/>
            <person name="Nowrousian M."/>
            <person name="Ottonello S."/>
            <person name="Baldrian P."/>
            <person name="Spatafora J.W."/>
            <person name="Henrissat B."/>
            <person name="Nagy L.G."/>
            <person name="Aury J.M."/>
            <person name="Wincker P."/>
            <person name="Grigoriev I.V."/>
            <person name="Bonfante P."/>
            <person name="Martin F.M."/>
        </authorList>
    </citation>
    <scope>NUCLEOTIDE SEQUENCE [LARGE SCALE GENOMIC DNA]</scope>
    <source>
        <strain evidence="1 2">ATCC MYA-4762</strain>
    </source>
</reference>
<dbReference type="Pfam" id="PF09174">
    <property type="entry name" value="Maf1"/>
    <property type="match status" value="1"/>
</dbReference>
<dbReference type="PIRSF" id="PIRSF037240">
    <property type="entry name" value="RNA_polIII_Trep_MAF1"/>
    <property type="match status" value="1"/>
</dbReference>
<sequence length="206" mass="23735">LQFLPIRELEQVNRFLNFDTSDCHVEGGCDIYTTKAAGVDKKLYKSIEKDLETRHEADLRLSASLSPPHDSSALLTRNSPFGPLDQPASRRTFAYLIATLNASHPDYDFSGILRPSDFRRERSLRTALSAIDTTLFNLSRPVPRLWETIDKEMSLKECYIYQYSPEDGDIYNEDGVVWSTNYFFYNKLRKRVCYLYLRGVSTLGHS</sequence>
<dbReference type="GO" id="GO:0016480">
    <property type="term" value="P:negative regulation of transcription by RNA polymerase III"/>
    <property type="evidence" value="ECO:0007669"/>
    <property type="project" value="InterPro"/>
</dbReference>
<keyword evidence="2" id="KW-1185">Reference proteome</keyword>
<dbReference type="AlphaFoldDB" id="A0A3N4LX98"/>
<accession>A0A3N4LX98</accession>
<evidence type="ECO:0000313" key="1">
    <source>
        <dbReference type="EMBL" id="RPB22675.1"/>
    </source>
</evidence>
<dbReference type="EMBL" id="ML121550">
    <property type="protein sequence ID" value="RPB22675.1"/>
    <property type="molecule type" value="Genomic_DNA"/>
</dbReference>
<dbReference type="PANTHER" id="PTHR22504">
    <property type="entry name" value="REPRESSOR OF RNA POLYMERASE III TRANSCRIPTION MAF1"/>
    <property type="match status" value="1"/>
</dbReference>
<dbReference type="InParanoid" id="A0A3N4LX98"/>
<gene>
    <name evidence="1" type="ORF">L211DRAFT_745810</name>
</gene>
<dbReference type="PANTHER" id="PTHR22504:SF0">
    <property type="entry name" value="REPRESSOR OF RNA POLYMERASE III TRANSCRIPTION MAF1 HOMOLOG"/>
    <property type="match status" value="1"/>
</dbReference>
<feature type="non-terminal residue" evidence="1">
    <location>
        <position position="206"/>
    </location>
</feature>
<dbReference type="GO" id="GO:0000994">
    <property type="term" value="F:RNA polymerase III core binding"/>
    <property type="evidence" value="ECO:0007669"/>
    <property type="project" value="TreeGrafter"/>
</dbReference>
<dbReference type="FunCoup" id="A0A3N4LX98">
    <property type="interactions" value="86"/>
</dbReference>
<dbReference type="OrthoDB" id="277029at2759"/>
<proteinExistence type="predicted"/>
<evidence type="ECO:0000313" key="2">
    <source>
        <dbReference type="Proteomes" id="UP000267821"/>
    </source>
</evidence>
<organism evidence="1 2">
    <name type="scientific">Terfezia boudieri ATCC MYA-4762</name>
    <dbReference type="NCBI Taxonomy" id="1051890"/>
    <lineage>
        <taxon>Eukaryota</taxon>
        <taxon>Fungi</taxon>
        <taxon>Dikarya</taxon>
        <taxon>Ascomycota</taxon>
        <taxon>Pezizomycotina</taxon>
        <taxon>Pezizomycetes</taxon>
        <taxon>Pezizales</taxon>
        <taxon>Pezizaceae</taxon>
        <taxon>Terfezia</taxon>
    </lineage>
</organism>
<feature type="non-terminal residue" evidence="1">
    <location>
        <position position="1"/>
    </location>
</feature>
<name>A0A3N4LX98_9PEZI</name>
<dbReference type="STRING" id="1051890.A0A3N4LX98"/>
<dbReference type="InterPro" id="IPR015257">
    <property type="entry name" value="Maf1"/>
</dbReference>
<dbReference type="Proteomes" id="UP000267821">
    <property type="component" value="Unassembled WGS sequence"/>
</dbReference>